<dbReference type="PANTHER" id="PTHR24172:SF4">
    <property type="entry name" value="ANK_REP_REGION DOMAIN-CONTAINING PROTEIN"/>
    <property type="match status" value="1"/>
</dbReference>
<feature type="region of interest" description="Disordered" evidence="2">
    <location>
        <begin position="225"/>
        <end position="254"/>
    </location>
</feature>
<feature type="compositionally biased region" description="Polar residues" evidence="2">
    <location>
        <begin position="20"/>
        <end position="35"/>
    </location>
</feature>
<evidence type="ECO:0000313" key="4">
    <source>
        <dbReference type="RefSeq" id="XP_018007099.1"/>
    </source>
</evidence>
<feature type="compositionally biased region" description="Basic and acidic residues" evidence="2">
    <location>
        <begin position="489"/>
        <end position="510"/>
    </location>
</feature>
<dbReference type="Gene3D" id="1.25.40.20">
    <property type="entry name" value="Ankyrin repeat-containing domain"/>
    <property type="match status" value="2"/>
</dbReference>
<gene>
    <name evidence="4" type="primary">LOC108664913</name>
</gene>
<dbReference type="KEGG" id="hazt:108664913"/>
<keyword evidence="1" id="KW-0040">ANK repeat</keyword>
<dbReference type="PROSITE" id="PS50088">
    <property type="entry name" value="ANK_REPEAT"/>
    <property type="match status" value="1"/>
</dbReference>
<dbReference type="PANTHER" id="PTHR24172">
    <property type="entry name" value="ANK_REP_REGION DOMAIN-CONTAINING PROTEIN"/>
    <property type="match status" value="1"/>
</dbReference>
<name>A0A8B7N1K0_HYAAZ</name>
<dbReference type="SUPFAM" id="SSF48403">
    <property type="entry name" value="Ankyrin repeat"/>
    <property type="match status" value="1"/>
</dbReference>
<reference evidence="4" key="1">
    <citation type="submission" date="2025-08" db="UniProtKB">
        <authorList>
            <consortium name="RefSeq"/>
        </authorList>
    </citation>
    <scope>IDENTIFICATION</scope>
    <source>
        <tissue evidence="4">Whole organism</tissue>
    </source>
</reference>
<evidence type="ECO:0000256" key="2">
    <source>
        <dbReference type="SAM" id="MobiDB-lite"/>
    </source>
</evidence>
<dbReference type="InterPro" id="IPR002110">
    <property type="entry name" value="Ankyrin_rpt"/>
</dbReference>
<dbReference type="GeneID" id="108664913"/>
<dbReference type="RefSeq" id="XP_018007099.1">
    <property type="nucleotide sequence ID" value="XM_018151610.2"/>
</dbReference>
<dbReference type="AlphaFoldDB" id="A0A8B7N1K0"/>
<feature type="compositionally biased region" description="Low complexity" evidence="2">
    <location>
        <begin position="455"/>
        <end position="480"/>
    </location>
</feature>
<organism evidence="3 4">
    <name type="scientific">Hyalella azteca</name>
    <name type="common">Amphipod</name>
    <dbReference type="NCBI Taxonomy" id="294128"/>
    <lineage>
        <taxon>Eukaryota</taxon>
        <taxon>Metazoa</taxon>
        <taxon>Ecdysozoa</taxon>
        <taxon>Arthropoda</taxon>
        <taxon>Crustacea</taxon>
        <taxon>Multicrustacea</taxon>
        <taxon>Malacostraca</taxon>
        <taxon>Eumalacostraca</taxon>
        <taxon>Peracarida</taxon>
        <taxon>Amphipoda</taxon>
        <taxon>Senticaudata</taxon>
        <taxon>Talitrida</taxon>
        <taxon>Talitroidea</taxon>
        <taxon>Hyalellidae</taxon>
        <taxon>Hyalella</taxon>
    </lineage>
</organism>
<feature type="region of interest" description="Disordered" evidence="2">
    <location>
        <begin position="440"/>
        <end position="510"/>
    </location>
</feature>
<keyword evidence="3" id="KW-1185">Reference proteome</keyword>
<dbReference type="SMART" id="SM00248">
    <property type="entry name" value="ANK"/>
    <property type="match status" value="5"/>
</dbReference>
<evidence type="ECO:0000256" key="1">
    <source>
        <dbReference type="PROSITE-ProRule" id="PRU00023"/>
    </source>
</evidence>
<dbReference type="Proteomes" id="UP000694843">
    <property type="component" value="Unplaced"/>
</dbReference>
<accession>A0A8B7N1K0</accession>
<sequence length="609" mass="67381">MAKTKESRSLPQPPPKPISRRNSNVEDSQGRNNIENGLYVHSSPPKVVSNDSGSSGSANIREYLRGGNISGLEEVVLDGNGNKLLSQSSTDPKVRAFLKTLPAYMSKIDLVHDAAERGNLRDLKTLLDRRKIARSKDSQGVGLMHKAVLSGNAELVEYLLENYPETAAITDPEGRTPLHYCAASKAPEAVYSAMNNSPDVDNQVRDSKGRTAAQYMSRPAELKIVHKPKNSSGNRKKSTPSKRPLKVATPPKREGLNINGANIRIWIHDQDLPKLERIVWEGQGQKLIKETSNNPKVRQFLNLVPKMMIKIKEVHQSVITGDMEMLEAKADQPELLSAKDQNGLNSLHKAAALGNVEMCEWILQKNQSAVFSSDKMGRTPLHYSVIPSDDNETYDTLIRGGADRKHVDRFKKTADMYRNKPGDLDLSVVYEPIAAPRSGNGALDMPFSRAPSMGPSRFPSRAPSRARPSRSLNPSRRSSAVAVTPRRAKSTDRAKKPKAKPDPEDDFYEPKGLEFHDMSDVSSAELDKMILDGDLDNLELVVLSGRGADLRGKSSWNEDVRKFLKRVPGYMAGRLPLHYAAQSRSPGGRETYEYLDRVGGQADTEDYVS</sequence>
<evidence type="ECO:0000313" key="3">
    <source>
        <dbReference type="Proteomes" id="UP000694843"/>
    </source>
</evidence>
<dbReference type="InterPro" id="IPR036770">
    <property type="entry name" value="Ankyrin_rpt-contain_sf"/>
</dbReference>
<feature type="compositionally biased region" description="Basic residues" evidence="2">
    <location>
        <begin position="225"/>
        <end position="245"/>
    </location>
</feature>
<proteinExistence type="predicted"/>
<dbReference type="PROSITE" id="PS50297">
    <property type="entry name" value="ANK_REP_REGION"/>
    <property type="match status" value="1"/>
</dbReference>
<protein>
    <submittedName>
        <fullName evidence="4">Serine/threonine-protein phosphatase 6 regulatory ankyrin repeat subunit B</fullName>
    </submittedName>
</protein>
<feature type="repeat" description="ANK" evidence="1">
    <location>
        <begin position="376"/>
        <end position="409"/>
    </location>
</feature>
<feature type="region of interest" description="Disordered" evidence="2">
    <location>
        <begin position="1"/>
        <end position="55"/>
    </location>
</feature>
<dbReference type="OrthoDB" id="432281at2759"/>
<dbReference type="Pfam" id="PF12796">
    <property type="entry name" value="Ank_2"/>
    <property type="match status" value="2"/>
</dbReference>